<dbReference type="Pfam" id="PF02080">
    <property type="entry name" value="TrkA_C"/>
    <property type="match status" value="1"/>
</dbReference>
<proteinExistence type="predicted"/>
<protein>
    <submittedName>
        <fullName evidence="3">Potassium transporter</fullName>
    </submittedName>
</protein>
<dbReference type="Proteomes" id="UP000030013">
    <property type="component" value="Unassembled WGS sequence"/>
</dbReference>
<keyword evidence="4" id="KW-1185">Reference proteome</keyword>
<dbReference type="InterPro" id="IPR006037">
    <property type="entry name" value="RCK_C"/>
</dbReference>
<feature type="domain" description="RCK N-terminal" evidence="1">
    <location>
        <begin position="8"/>
        <end position="124"/>
    </location>
</feature>
<dbReference type="InterPro" id="IPR050721">
    <property type="entry name" value="Trk_Ktr_HKT_K-transport"/>
</dbReference>
<dbReference type="PROSITE" id="PS51202">
    <property type="entry name" value="RCK_C"/>
    <property type="match status" value="1"/>
</dbReference>
<dbReference type="STRING" id="1385519.N801_08355"/>
<dbReference type="OrthoDB" id="9776294at2"/>
<dbReference type="eggNOG" id="COG0569">
    <property type="taxonomic scope" value="Bacteria"/>
</dbReference>
<dbReference type="SUPFAM" id="SSF116726">
    <property type="entry name" value="TrkA C-terminal domain-like"/>
    <property type="match status" value="1"/>
</dbReference>
<dbReference type="PANTHER" id="PTHR43833">
    <property type="entry name" value="POTASSIUM CHANNEL PROTEIN 2-RELATED-RELATED"/>
    <property type="match status" value="1"/>
</dbReference>
<dbReference type="AlphaFoldDB" id="A0A0A0JXY2"/>
<evidence type="ECO:0000259" key="2">
    <source>
        <dbReference type="PROSITE" id="PS51202"/>
    </source>
</evidence>
<evidence type="ECO:0000313" key="4">
    <source>
        <dbReference type="Proteomes" id="UP000030013"/>
    </source>
</evidence>
<dbReference type="PROSITE" id="PS51201">
    <property type="entry name" value="RCK_N"/>
    <property type="match status" value="1"/>
</dbReference>
<name>A0A0A0JXY2_9MICO</name>
<dbReference type="Pfam" id="PF02254">
    <property type="entry name" value="TrkA_N"/>
    <property type="match status" value="1"/>
</dbReference>
<dbReference type="InterPro" id="IPR003148">
    <property type="entry name" value="RCK_N"/>
</dbReference>
<sequence>MAKKIAQSGGVVVIGLGRFGKSLADELERDDVQVLAIDQDPKLVQDLAGRWTHVVQADSTDLQAMEQLGVGDFSKAVIGIGSNLEASVLTAFVLRKLGVSDLWAKAVTTSQGEILEQVGVSHVVRPEHAMGKRVAHLVRGRMQDYIEFDDGYAIVKTAPPPSILGRTLAEAGVRQKYGVTIVGIKTVGKDFSYATPTSVVSEGDLIIVSGERRKVEAFSDHD</sequence>
<dbReference type="InterPro" id="IPR036721">
    <property type="entry name" value="RCK_C_sf"/>
</dbReference>
<reference evidence="3 4" key="1">
    <citation type="submission" date="2013-08" db="EMBL/GenBank/DDBJ databases">
        <title>The genome sequence of Knoellia aerolata.</title>
        <authorList>
            <person name="Zhu W."/>
            <person name="Wang G."/>
        </authorList>
    </citation>
    <scope>NUCLEOTIDE SEQUENCE [LARGE SCALE GENOMIC DNA]</scope>
    <source>
        <strain evidence="3 4">DSM 18566</strain>
    </source>
</reference>
<dbReference type="Gene3D" id="3.40.50.720">
    <property type="entry name" value="NAD(P)-binding Rossmann-like Domain"/>
    <property type="match status" value="1"/>
</dbReference>
<dbReference type="RefSeq" id="WP_035938788.1">
    <property type="nucleotide sequence ID" value="NZ_AVPL01000041.1"/>
</dbReference>
<dbReference type="InterPro" id="IPR036291">
    <property type="entry name" value="NAD(P)-bd_dom_sf"/>
</dbReference>
<comment type="caution">
    <text evidence="3">The sequence shown here is derived from an EMBL/GenBank/DDBJ whole genome shotgun (WGS) entry which is preliminary data.</text>
</comment>
<dbReference type="GO" id="GO:0006813">
    <property type="term" value="P:potassium ion transport"/>
    <property type="evidence" value="ECO:0007669"/>
    <property type="project" value="InterPro"/>
</dbReference>
<dbReference type="Gene3D" id="3.30.70.1450">
    <property type="entry name" value="Regulator of K+ conductance, C-terminal domain"/>
    <property type="match status" value="1"/>
</dbReference>
<feature type="domain" description="RCK C-terminal" evidence="2">
    <location>
        <begin position="140"/>
        <end position="222"/>
    </location>
</feature>
<organism evidence="3 4">
    <name type="scientific">Knoellia aerolata DSM 18566</name>
    <dbReference type="NCBI Taxonomy" id="1385519"/>
    <lineage>
        <taxon>Bacteria</taxon>
        <taxon>Bacillati</taxon>
        <taxon>Actinomycetota</taxon>
        <taxon>Actinomycetes</taxon>
        <taxon>Micrococcales</taxon>
        <taxon>Intrasporangiaceae</taxon>
        <taxon>Knoellia</taxon>
    </lineage>
</organism>
<gene>
    <name evidence="3" type="ORF">N801_08355</name>
</gene>
<dbReference type="PANTHER" id="PTHR43833:SF7">
    <property type="entry name" value="KTR SYSTEM POTASSIUM UPTAKE PROTEIN C"/>
    <property type="match status" value="1"/>
</dbReference>
<dbReference type="GO" id="GO:0008324">
    <property type="term" value="F:monoatomic cation transmembrane transporter activity"/>
    <property type="evidence" value="ECO:0007669"/>
    <property type="project" value="InterPro"/>
</dbReference>
<dbReference type="SUPFAM" id="SSF51735">
    <property type="entry name" value="NAD(P)-binding Rossmann-fold domains"/>
    <property type="match status" value="1"/>
</dbReference>
<evidence type="ECO:0000313" key="3">
    <source>
        <dbReference type="EMBL" id="KGN40431.1"/>
    </source>
</evidence>
<dbReference type="EMBL" id="AVPL01000041">
    <property type="protein sequence ID" value="KGN40431.1"/>
    <property type="molecule type" value="Genomic_DNA"/>
</dbReference>
<accession>A0A0A0JXY2</accession>
<evidence type="ECO:0000259" key="1">
    <source>
        <dbReference type="PROSITE" id="PS51201"/>
    </source>
</evidence>